<evidence type="ECO:0008006" key="6">
    <source>
        <dbReference type="Google" id="ProtNLM"/>
    </source>
</evidence>
<evidence type="ECO:0000256" key="1">
    <source>
        <dbReference type="ARBA" id="ARBA00022737"/>
    </source>
</evidence>
<feature type="repeat" description="ANK" evidence="3">
    <location>
        <begin position="489"/>
        <end position="521"/>
    </location>
</feature>
<dbReference type="eggNOG" id="KOG4177">
    <property type="taxonomic scope" value="Eukaryota"/>
</dbReference>
<dbReference type="EMBL" id="GL983286">
    <property type="protein sequence ID" value="EGR33877.1"/>
    <property type="molecule type" value="Genomic_DNA"/>
</dbReference>
<keyword evidence="2 3" id="KW-0040">ANK repeat</keyword>
<evidence type="ECO:0000313" key="5">
    <source>
        <dbReference type="Proteomes" id="UP000008983"/>
    </source>
</evidence>
<dbReference type="InParanoid" id="G0QLN1"/>
<feature type="repeat" description="ANK" evidence="3">
    <location>
        <begin position="608"/>
        <end position="640"/>
    </location>
</feature>
<dbReference type="SUPFAM" id="SSF48403">
    <property type="entry name" value="Ankyrin repeat"/>
    <property type="match status" value="2"/>
</dbReference>
<reference evidence="4 5" key="1">
    <citation type="submission" date="2011-07" db="EMBL/GenBank/DDBJ databases">
        <authorList>
            <person name="Coyne R."/>
            <person name="Brami D."/>
            <person name="Johnson J."/>
            <person name="Hostetler J."/>
            <person name="Hannick L."/>
            <person name="Clark T."/>
            <person name="Cassidy-Hanley D."/>
            <person name="Inman J."/>
        </authorList>
    </citation>
    <scope>NUCLEOTIDE SEQUENCE [LARGE SCALE GENOMIC DNA]</scope>
    <source>
        <strain evidence="4 5">G5</strain>
    </source>
</reference>
<dbReference type="Pfam" id="PF00023">
    <property type="entry name" value="Ank"/>
    <property type="match status" value="1"/>
</dbReference>
<dbReference type="PANTHER" id="PTHR24198:SF165">
    <property type="entry name" value="ANKYRIN REPEAT-CONTAINING PROTEIN-RELATED"/>
    <property type="match status" value="1"/>
</dbReference>
<evidence type="ECO:0000256" key="2">
    <source>
        <dbReference type="ARBA" id="ARBA00023043"/>
    </source>
</evidence>
<dbReference type="OMA" id="CAYRGHI"/>
<evidence type="ECO:0000256" key="3">
    <source>
        <dbReference type="PROSITE-ProRule" id="PRU00023"/>
    </source>
</evidence>
<dbReference type="Pfam" id="PF13637">
    <property type="entry name" value="Ank_4"/>
    <property type="match status" value="1"/>
</dbReference>
<proteinExistence type="predicted"/>
<feature type="repeat" description="ANK" evidence="3">
    <location>
        <begin position="69"/>
        <end position="101"/>
    </location>
</feature>
<dbReference type="PROSITE" id="PS50088">
    <property type="entry name" value="ANK_REPEAT"/>
    <property type="match status" value="7"/>
</dbReference>
<dbReference type="Gene3D" id="1.25.40.20">
    <property type="entry name" value="Ankyrin repeat-containing domain"/>
    <property type="match status" value="4"/>
</dbReference>
<feature type="repeat" description="ANK" evidence="3">
    <location>
        <begin position="203"/>
        <end position="238"/>
    </location>
</feature>
<accession>G0QLN1</accession>
<dbReference type="Proteomes" id="UP000008983">
    <property type="component" value="Unassembled WGS sequence"/>
</dbReference>
<dbReference type="PROSITE" id="PS50297">
    <property type="entry name" value="ANK_REP_REGION"/>
    <property type="match status" value="6"/>
</dbReference>
<gene>
    <name evidence="4" type="ORF">IMG5_033560</name>
</gene>
<dbReference type="PANTHER" id="PTHR24198">
    <property type="entry name" value="ANKYRIN REPEAT AND PROTEIN KINASE DOMAIN-CONTAINING PROTEIN"/>
    <property type="match status" value="1"/>
</dbReference>
<feature type="repeat" description="ANK" evidence="3">
    <location>
        <begin position="303"/>
        <end position="335"/>
    </location>
</feature>
<keyword evidence="5" id="KW-1185">Reference proteome</keyword>
<dbReference type="InterPro" id="IPR002110">
    <property type="entry name" value="Ankyrin_rpt"/>
</dbReference>
<dbReference type="AlphaFoldDB" id="G0QLN1"/>
<dbReference type="GeneID" id="14910062"/>
<dbReference type="STRING" id="857967.G0QLN1"/>
<sequence length="666" mass="77131">MSNTYNKDLLTSTLQFNKLQDIVSSRKPYKIIEEVSSGRITLINDHFQHLQKINQESEIIRLVNSMDMEGKTPLFYACYYNFQNLIVYLLTKGSDPFIITSSGQNLFHLCCYLGHSECISLVLNYCKHIDRLKLFQNIKQEMKQYYFKRTDIRQGILISSDKHNPLVKERFNNFRHQIYVLFKKYLELQLDRITQALKPIDDLSRNPIHYAALSKFTKCIKSARLLLNYGLNIDGYDDFEYLFNEIQLLELNKENRICPKQYLPIIQMVTNFLLPHEYNELLTQFKQNIDDLVQKIINGQDNEGYTPLHLASFYGDFAQVQFYLKLGADPKAVDLKHRKEVLDYASNDTVRKYLIDLKDATKQGDNKSFNFLVNCGHFVDGKKTIFGIAPIHNAVQNVYLTKDDTILKNVVKCDADINITDSNGWTSLHHASKNGDLATVQYLISEKSDINKFSNKGYQPIHIAAMYNHPDVLQFLLDNNANIQALTVDKLTPLHLASKKGNIQVMKVLLDNKANIYAVDDKQWTCLHFAAFNYHYTAVQLLQRYDADYEKLKYMINSKGKTALQIVTNDKTRFAFYTLWNASREGNLDIVRRLTTLGQDLNEQTFYNKITPLIFATLNEHYLIVKFLLENGANKDITNIDGKTALDYAYTINNRKIIKLLDSSVN</sequence>
<dbReference type="SMART" id="SM00248">
    <property type="entry name" value="ANK"/>
    <property type="match status" value="11"/>
</dbReference>
<name>G0QLN1_ICHMU</name>
<dbReference type="InterPro" id="IPR036770">
    <property type="entry name" value="Ankyrin_rpt-contain_sf"/>
</dbReference>
<keyword evidence="1" id="KW-0677">Repeat</keyword>
<organism evidence="4 5">
    <name type="scientific">Ichthyophthirius multifiliis</name>
    <name type="common">White spot disease agent</name>
    <name type="synonym">Ich</name>
    <dbReference type="NCBI Taxonomy" id="5932"/>
    <lineage>
        <taxon>Eukaryota</taxon>
        <taxon>Sar</taxon>
        <taxon>Alveolata</taxon>
        <taxon>Ciliophora</taxon>
        <taxon>Intramacronucleata</taxon>
        <taxon>Oligohymenophorea</taxon>
        <taxon>Hymenostomatida</taxon>
        <taxon>Ophryoglenina</taxon>
        <taxon>Ichthyophthirius</taxon>
    </lineage>
</organism>
<feature type="repeat" description="ANK" evidence="3">
    <location>
        <begin position="423"/>
        <end position="455"/>
    </location>
</feature>
<evidence type="ECO:0000313" key="4">
    <source>
        <dbReference type="EMBL" id="EGR33877.1"/>
    </source>
</evidence>
<dbReference type="PRINTS" id="PR01415">
    <property type="entry name" value="ANKYRIN"/>
</dbReference>
<dbReference type="Pfam" id="PF12796">
    <property type="entry name" value="Ank_2"/>
    <property type="match status" value="3"/>
</dbReference>
<feature type="repeat" description="ANK" evidence="3">
    <location>
        <begin position="456"/>
        <end position="488"/>
    </location>
</feature>
<dbReference type="OrthoDB" id="409391at2759"/>
<protein>
    <recommendedName>
        <fullName evidence="6">Ankyrin repeat protein</fullName>
    </recommendedName>
</protein>
<dbReference type="RefSeq" id="XP_004039101.1">
    <property type="nucleotide sequence ID" value="XM_004039053.1"/>
</dbReference>